<dbReference type="RefSeq" id="WP_166405170.1">
    <property type="nucleotide sequence ID" value="NZ_BEXT01000001.1"/>
</dbReference>
<keyword evidence="4" id="KW-1133">Transmembrane helix</keyword>
<dbReference type="Pfam" id="PF06835">
    <property type="entry name" value="LptC"/>
    <property type="match status" value="1"/>
</dbReference>
<dbReference type="GO" id="GO:0030288">
    <property type="term" value="C:outer membrane-bounded periplasmic space"/>
    <property type="evidence" value="ECO:0007669"/>
    <property type="project" value="TreeGrafter"/>
</dbReference>
<dbReference type="InterPro" id="IPR011249">
    <property type="entry name" value="Metalloenz_LuxS/M16"/>
</dbReference>
<dbReference type="EMBL" id="BEXT01000001">
    <property type="protein sequence ID" value="GBC62628.1"/>
    <property type="molecule type" value="Genomic_DNA"/>
</dbReference>
<evidence type="ECO:0000313" key="6">
    <source>
        <dbReference type="EMBL" id="GBC62628.1"/>
    </source>
</evidence>
<keyword evidence="5" id="KW-0472">Membrane</keyword>
<dbReference type="GO" id="GO:0046872">
    <property type="term" value="F:metal ion binding"/>
    <property type="evidence" value="ECO:0007669"/>
    <property type="project" value="InterPro"/>
</dbReference>
<keyword evidence="3" id="KW-0812">Transmembrane</keyword>
<proteinExistence type="predicted"/>
<evidence type="ECO:0000256" key="3">
    <source>
        <dbReference type="ARBA" id="ARBA00022692"/>
    </source>
</evidence>
<dbReference type="InterPro" id="IPR010664">
    <property type="entry name" value="LipoPS_assembly_LptC-rel"/>
</dbReference>
<evidence type="ECO:0000256" key="1">
    <source>
        <dbReference type="ARBA" id="ARBA00022475"/>
    </source>
</evidence>
<keyword evidence="7" id="KW-1185">Reference proteome</keyword>
<dbReference type="SUPFAM" id="SSF63411">
    <property type="entry name" value="LuxS/MPP-like metallohydrolase"/>
    <property type="match status" value="1"/>
</dbReference>
<dbReference type="GO" id="GO:0017089">
    <property type="term" value="F:glycolipid transfer activity"/>
    <property type="evidence" value="ECO:0007669"/>
    <property type="project" value="TreeGrafter"/>
</dbReference>
<gene>
    <name evidence="6" type="ORF">DENIS_3601</name>
</gene>
<name>A0A401G083_9BACT</name>
<organism evidence="6 7">
    <name type="scientific">Desulfonema ishimotonii</name>
    <dbReference type="NCBI Taxonomy" id="45657"/>
    <lineage>
        <taxon>Bacteria</taxon>
        <taxon>Pseudomonadati</taxon>
        <taxon>Thermodesulfobacteriota</taxon>
        <taxon>Desulfobacteria</taxon>
        <taxon>Desulfobacterales</taxon>
        <taxon>Desulfococcaceae</taxon>
        <taxon>Desulfonema</taxon>
    </lineage>
</organism>
<dbReference type="InterPro" id="IPR026265">
    <property type="entry name" value="LptC"/>
</dbReference>
<dbReference type="Gene3D" id="2.60.450.10">
    <property type="entry name" value="Lipopolysaccharide (LPS) transport protein A like domain"/>
    <property type="match status" value="1"/>
</dbReference>
<keyword evidence="2" id="KW-0997">Cell inner membrane</keyword>
<evidence type="ECO:0000256" key="5">
    <source>
        <dbReference type="ARBA" id="ARBA00023136"/>
    </source>
</evidence>
<reference evidence="7" key="1">
    <citation type="submission" date="2017-11" db="EMBL/GenBank/DDBJ databases">
        <authorList>
            <person name="Watanabe M."/>
            <person name="Kojima H."/>
        </authorList>
    </citation>
    <scope>NUCLEOTIDE SEQUENCE [LARGE SCALE GENOMIC DNA]</scope>
    <source>
        <strain evidence="7">Tokyo 01</strain>
    </source>
</reference>
<sequence length="193" mass="20755">MINTGKSKKIRAALCLIIVLSLGGVWSVFAGYRRMMNSAGTMTAAVGDGADMAISRIHQTATRDGVTEWRLDAASASLINARAQAVFQTPSVTFFLEDQRQIVLTAQKGAVDTESNDINVTGQVVMKNGGYRLETDALRYRHDARIFLSDTPVKLTGKSFDLSADGASFDITSQQVVFKGNVKGTFVGNGITL</sequence>
<comment type="caution">
    <text evidence="6">The sequence shown here is derived from an EMBL/GenBank/DDBJ whole genome shotgun (WGS) entry which is preliminary data.</text>
</comment>
<accession>A0A401G083</accession>
<dbReference type="PANTHER" id="PTHR37481:SF1">
    <property type="entry name" value="LIPOPOLYSACCHARIDE EXPORT SYSTEM PROTEIN LPTC"/>
    <property type="match status" value="1"/>
</dbReference>
<dbReference type="GO" id="GO:0015221">
    <property type="term" value="F:lipopolysaccharide transmembrane transporter activity"/>
    <property type="evidence" value="ECO:0007669"/>
    <property type="project" value="InterPro"/>
</dbReference>
<dbReference type="NCBIfam" id="TIGR04409">
    <property type="entry name" value="LptC_YrbK"/>
    <property type="match status" value="1"/>
</dbReference>
<keyword evidence="1" id="KW-1003">Cell membrane</keyword>
<dbReference type="InterPro" id="IPR052363">
    <property type="entry name" value="LPS_export_LptC"/>
</dbReference>
<dbReference type="Proteomes" id="UP000288096">
    <property type="component" value="Unassembled WGS sequence"/>
</dbReference>
<dbReference type="GO" id="GO:0005886">
    <property type="term" value="C:plasma membrane"/>
    <property type="evidence" value="ECO:0007669"/>
    <property type="project" value="InterPro"/>
</dbReference>
<dbReference type="PANTHER" id="PTHR37481">
    <property type="entry name" value="LIPOPOLYSACCHARIDE EXPORT SYSTEM PROTEIN LPTC"/>
    <property type="match status" value="1"/>
</dbReference>
<evidence type="ECO:0000256" key="2">
    <source>
        <dbReference type="ARBA" id="ARBA00022519"/>
    </source>
</evidence>
<dbReference type="AlphaFoldDB" id="A0A401G083"/>
<protein>
    <submittedName>
        <fullName evidence="6">LPS export ABC transporter periplasmic protein L ptC</fullName>
    </submittedName>
</protein>
<evidence type="ECO:0000313" key="7">
    <source>
        <dbReference type="Proteomes" id="UP000288096"/>
    </source>
</evidence>
<evidence type="ECO:0000256" key="4">
    <source>
        <dbReference type="ARBA" id="ARBA00022989"/>
    </source>
</evidence>
<reference evidence="7" key="2">
    <citation type="submission" date="2019-01" db="EMBL/GenBank/DDBJ databases">
        <title>Genome sequence of Desulfonema ishimotonii strain Tokyo 01.</title>
        <authorList>
            <person name="Fukui M."/>
        </authorList>
    </citation>
    <scope>NUCLEOTIDE SEQUENCE [LARGE SCALE GENOMIC DNA]</scope>
    <source>
        <strain evidence="7">Tokyo 01</strain>
    </source>
</reference>